<dbReference type="Pfam" id="PF11175">
    <property type="entry name" value="DUF2961"/>
    <property type="match status" value="1"/>
</dbReference>
<dbReference type="InterPro" id="IPR021345">
    <property type="entry name" value="DUF2961"/>
</dbReference>
<evidence type="ECO:0000313" key="2">
    <source>
        <dbReference type="Proteomes" id="UP000014803"/>
    </source>
</evidence>
<protein>
    <recommendedName>
        <fullName evidence="3">DUF2961 domain-containing protein</fullName>
    </recommendedName>
</protein>
<dbReference type="Gene3D" id="2.115.10.20">
    <property type="entry name" value="Glycosyl hydrolase domain, family 43"/>
    <property type="match status" value="1"/>
</dbReference>
<dbReference type="eggNOG" id="COG4733">
    <property type="taxonomic scope" value="Bacteria"/>
</dbReference>
<dbReference type="STRING" id="1254432.SCE1572_50515"/>
<gene>
    <name evidence="1" type="ORF">SCE1572_50515</name>
</gene>
<organism evidence="1 2">
    <name type="scientific">Sorangium cellulosum So0157-2</name>
    <dbReference type="NCBI Taxonomy" id="1254432"/>
    <lineage>
        <taxon>Bacteria</taxon>
        <taxon>Pseudomonadati</taxon>
        <taxon>Myxococcota</taxon>
        <taxon>Polyangia</taxon>
        <taxon>Polyangiales</taxon>
        <taxon>Polyangiaceae</taxon>
        <taxon>Sorangium</taxon>
    </lineage>
</organism>
<dbReference type="HOGENOM" id="CLU_316136_0_0_7"/>
<dbReference type="eggNOG" id="COG1621">
    <property type="taxonomic scope" value="Bacteria"/>
</dbReference>
<dbReference type="Gene3D" id="2.60.120.1390">
    <property type="match status" value="2"/>
</dbReference>
<dbReference type="KEGG" id="scu:SCE1572_50515"/>
<sequence>MLMNLGQHIARAAGARLDTLVSRAGRHLLGGALAVTPGVASISPVLEDLLSFHPGWISRSVTTHDPAGGNNDGYRAGVAQEGDHRVLFHARGEGRITRIWMTAPRAELDKPDQEIWIEIDGRTAFRGSPHDFFEGRGPWKPPLVLGVDASSGAFTSYVPFAWSSEAKVRFRGVPIYYQVTYREGPGAASGPTPEELAGFMAEDWTATLPAPTHRQAPSPGAPLVLAIGPATVSGLDLRIPAGSLKDLDVRIGEQPPVPASFFFGLASTGAEADGGWTTFRSALHAARAPDAAGFGRLATRLPIPLAEGEVLSLGAAPGASIAALEVAVDLAPARPGVRLLAQYRDQVAPGRETTMPLFEGEGPLQLVALLEHLSGGRPNDRTYLEGDEMIRTDRMSYPLQIGTGTEDYFNGGFYFLGAHHNPFSGLLRFIVINPENRWRNALFDHSLYRLHVADPIVSRSGLRFGIEAGPTGAYTPLRARSLGLAYAFSDPREIGEQEVRLEGTRRRARAAFDAERSEIRRASRSREGRGITRIEVDCPPDARGLLLLRAYSAAKAPQTARVRLDGREVGVIHEMQANPVRPLAEDALWIELLPGQCGADQRPVLEIDARSSPAPWSERGYTLRFFSGPPAPQLTQGPARKIFDANALREAPSYVNDHSIVQLSDGRWLLTGIFNREPYRPDTEIEFVLATAAEPGPARWVEAASPSFALAPERFSTRALPDERWIWAPHVVRDRDGGLVMIFHVGTPDPDRSGFRIARSRDGMTWTRHGGTLFEDICVARDPMLVRLGDLWVVYYTRCASRESRRSGVAYRTSLDLVHWSPPAMALTLGPETAMNNSGHTESPFVFARKGWFYLTITSYPVDYDATFVYRSRSPFAFPPRPVARLRAHAAEWVAEGGSFEAGRLFFTHAGPGRGGVFLQELFGL</sequence>
<accession>S4YGM1</accession>
<reference evidence="1 2" key="1">
    <citation type="journal article" date="2013" name="Sci. Rep.">
        <title>Extraordinary expansion of a Sorangium cellulosum genome from an alkaline milieu.</title>
        <authorList>
            <person name="Han K."/>
            <person name="Li Z.F."/>
            <person name="Peng R."/>
            <person name="Zhu L.P."/>
            <person name="Zhou T."/>
            <person name="Wang L.G."/>
            <person name="Li S.G."/>
            <person name="Zhang X.B."/>
            <person name="Hu W."/>
            <person name="Wu Z.H."/>
            <person name="Qin N."/>
            <person name="Li Y.Z."/>
        </authorList>
    </citation>
    <scope>NUCLEOTIDE SEQUENCE [LARGE SCALE GENOMIC DNA]</scope>
    <source>
        <strain evidence="1 2">So0157-2</strain>
    </source>
</reference>
<dbReference type="PATRIC" id="fig|1254432.3.peg.11391"/>
<evidence type="ECO:0008006" key="3">
    <source>
        <dbReference type="Google" id="ProtNLM"/>
    </source>
</evidence>
<evidence type="ECO:0000313" key="1">
    <source>
        <dbReference type="EMBL" id="AGP42023.1"/>
    </source>
</evidence>
<dbReference type="InterPro" id="IPR023296">
    <property type="entry name" value="Glyco_hydro_beta-prop_sf"/>
</dbReference>
<proteinExistence type="predicted"/>
<dbReference type="EMBL" id="CP003969">
    <property type="protein sequence ID" value="AGP42023.1"/>
    <property type="molecule type" value="Genomic_DNA"/>
</dbReference>
<dbReference type="AlphaFoldDB" id="S4YGM1"/>
<dbReference type="Proteomes" id="UP000014803">
    <property type="component" value="Chromosome"/>
</dbReference>
<dbReference type="SUPFAM" id="SSF75005">
    <property type="entry name" value="Arabinanase/levansucrase/invertase"/>
    <property type="match status" value="1"/>
</dbReference>
<name>S4YGM1_SORCE</name>